<dbReference type="Proteomes" id="UP000029708">
    <property type="component" value="Unassembled WGS sequence"/>
</dbReference>
<evidence type="ECO:0000313" key="4">
    <source>
        <dbReference type="EMBL" id="KGI78242.1"/>
    </source>
</evidence>
<dbReference type="InterPro" id="IPR001789">
    <property type="entry name" value="Sig_transdc_resp-reg_receiver"/>
</dbReference>
<sequence>MNERMTSYSLLVLDDEPQIVKAMTRVLARMPSEWLDAPCDVRGFSDPHEALASLGERSYDLVISDLRMPLMNGMEFLRQSLDLQPDAMRIVISGHADLPTVMAAINDVQVFRFIDKPWNDTELQMGVAQALRNCMLLRENKRLADVVRVQRSTISKHEQALRDLEADSPGITHVERDETGAIFLDESEFDRD</sequence>
<dbReference type="RefSeq" id="WP_043100862.1">
    <property type="nucleotide sequence ID" value="NZ_JACHET010000001.1"/>
</dbReference>
<protein>
    <submittedName>
        <fullName evidence="5">DNA-binding NtrC family response regulator</fullName>
    </submittedName>
</protein>
<name>A0A099CX78_9GAMM</name>
<gene>
    <name evidence="5" type="ORF">HNQ86_000634</name>
    <name evidence="4" type="ORF">LF63_0107910</name>
</gene>
<dbReference type="Gene3D" id="3.40.50.2300">
    <property type="match status" value="1"/>
</dbReference>
<dbReference type="GO" id="GO:0003677">
    <property type="term" value="F:DNA binding"/>
    <property type="evidence" value="ECO:0007669"/>
    <property type="project" value="UniProtKB-KW"/>
</dbReference>
<dbReference type="PANTHER" id="PTHR44591:SF19">
    <property type="entry name" value="TWO-COMPONENT RESPONSE REGULATOR-RELATED"/>
    <property type="match status" value="1"/>
</dbReference>
<dbReference type="Proteomes" id="UP000560000">
    <property type="component" value="Unassembled WGS sequence"/>
</dbReference>
<reference evidence="4 6" key="1">
    <citation type="submission" date="2014-09" db="EMBL/GenBank/DDBJ databases">
        <title>Xanthomonadaceae 3.5X direct submission.</title>
        <authorList>
            <person name="Fang T."/>
            <person name="Wang H."/>
        </authorList>
    </citation>
    <scope>NUCLEOTIDE SEQUENCE [LARGE SCALE GENOMIC DNA]</scope>
    <source>
        <strain evidence="4 6">3.5X</strain>
    </source>
</reference>
<dbReference type="SMART" id="SM00448">
    <property type="entry name" value="REC"/>
    <property type="match status" value="1"/>
</dbReference>
<evidence type="ECO:0000259" key="3">
    <source>
        <dbReference type="PROSITE" id="PS50110"/>
    </source>
</evidence>
<reference evidence="5 7" key="2">
    <citation type="submission" date="2020-08" db="EMBL/GenBank/DDBJ databases">
        <title>Genomic Encyclopedia of Type Strains, Phase IV (KMG-IV): sequencing the most valuable type-strain genomes for metagenomic binning, comparative biology and taxonomic classification.</title>
        <authorList>
            <person name="Goeker M."/>
        </authorList>
    </citation>
    <scope>NUCLEOTIDE SEQUENCE [LARGE SCALE GENOMIC DNA]</scope>
    <source>
        <strain evidence="5 7">DSM 107085</strain>
    </source>
</reference>
<dbReference type="PANTHER" id="PTHR44591">
    <property type="entry name" value="STRESS RESPONSE REGULATOR PROTEIN 1"/>
    <property type="match status" value="1"/>
</dbReference>
<feature type="domain" description="Response regulatory" evidence="3">
    <location>
        <begin position="9"/>
        <end position="131"/>
    </location>
</feature>
<comment type="caution">
    <text evidence="4">The sequence shown here is derived from an EMBL/GenBank/DDBJ whole genome shotgun (WGS) entry which is preliminary data.</text>
</comment>
<evidence type="ECO:0000256" key="1">
    <source>
        <dbReference type="ARBA" id="ARBA00022553"/>
    </source>
</evidence>
<dbReference type="EMBL" id="JROI01000010">
    <property type="protein sequence ID" value="KGI78242.1"/>
    <property type="molecule type" value="Genomic_DNA"/>
</dbReference>
<dbReference type="CDD" id="cd17569">
    <property type="entry name" value="REC_HupR-like"/>
    <property type="match status" value="1"/>
</dbReference>
<dbReference type="HOGENOM" id="CLU_000445_69_8_6"/>
<dbReference type="STRING" id="1543381.LF63_0107910"/>
<dbReference type="OrthoDB" id="9802066at2"/>
<feature type="modified residue" description="4-aspartylphosphate" evidence="2">
    <location>
        <position position="65"/>
    </location>
</feature>
<evidence type="ECO:0000256" key="2">
    <source>
        <dbReference type="PROSITE-ProRule" id="PRU00169"/>
    </source>
</evidence>
<evidence type="ECO:0000313" key="7">
    <source>
        <dbReference type="Proteomes" id="UP000560000"/>
    </source>
</evidence>
<organism evidence="4 6">
    <name type="scientific">Oleiagrimonas soli</name>
    <dbReference type="NCBI Taxonomy" id="1543381"/>
    <lineage>
        <taxon>Bacteria</taxon>
        <taxon>Pseudomonadati</taxon>
        <taxon>Pseudomonadota</taxon>
        <taxon>Gammaproteobacteria</taxon>
        <taxon>Lysobacterales</taxon>
        <taxon>Rhodanobacteraceae</taxon>
        <taxon>Oleiagrimonas</taxon>
    </lineage>
</organism>
<dbReference type="PROSITE" id="PS50110">
    <property type="entry name" value="RESPONSE_REGULATORY"/>
    <property type="match status" value="1"/>
</dbReference>
<dbReference type="AlphaFoldDB" id="A0A099CX78"/>
<keyword evidence="6" id="KW-1185">Reference proteome</keyword>
<keyword evidence="1 2" id="KW-0597">Phosphoprotein</keyword>
<accession>A0A099CX78</accession>
<dbReference type="InterPro" id="IPR011006">
    <property type="entry name" value="CheY-like_superfamily"/>
</dbReference>
<dbReference type="GO" id="GO:0000160">
    <property type="term" value="P:phosphorelay signal transduction system"/>
    <property type="evidence" value="ECO:0007669"/>
    <property type="project" value="InterPro"/>
</dbReference>
<dbReference type="InterPro" id="IPR050595">
    <property type="entry name" value="Bact_response_regulator"/>
</dbReference>
<dbReference type="EMBL" id="JACHET010000001">
    <property type="protein sequence ID" value="MBB6183289.1"/>
    <property type="molecule type" value="Genomic_DNA"/>
</dbReference>
<evidence type="ECO:0000313" key="6">
    <source>
        <dbReference type="Proteomes" id="UP000029708"/>
    </source>
</evidence>
<proteinExistence type="predicted"/>
<dbReference type="Pfam" id="PF00072">
    <property type="entry name" value="Response_reg"/>
    <property type="match status" value="1"/>
</dbReference>
<dbReference type="SUPFAM" id="SSF52172">
    <property type="entry name" value="CheY-like"/>
    <property type="match status" value="1"/>
</dbReference>
<evidence type="ECO:0000313" key="5">
    <source>
        <dbReference type="EMBL" id="MBB6183289.1"/>
    </source>
</evidence>
<keyword evidence="5" id="KW-0238">DNA-binding</keyword>